<evidence type="ECO:0000259" key="9">
    <source>
        <dbReference type="Pfam" id="PF06144"/>
    </source>
</evidence>
<sequence>MKNVLIFYGEERYLSLNKLNQLSSEYQKKLGEYNLVIYDGDVSPATVIQEARALPFLAPKRLIVVKNFFEMQKAKEQEILVNFLKECPETTVVALWEKKVPTGKNFNELTKSANCKAEEFGALAGDNLIKWIQNEVKVRGGNIANQAAQFLVGEVGDQLFQLENEISKLVSFDKEVTVDNIKKLVKANLFSNVFMMVDAFGSRNTNKALKEMHNLIDSGENELYLLSMIVRQFRNLIMVKDLASRGLKEAEIAKELKLHPFVVKKTLSQASSFSFSDLKEIYGKLLDSEMKIKTGSSPQFVLDMLAVEVRR</sequence>
<feature type="domain" description="DNA polymerase III delta subunit-like C-terminal" evidence="10">
    <location>
        <begin position="191"/>
        <end position="307"/>
    </location>
</feature>
<dbReference type="InterPro" id="IPR010372">
    <property type="entry name" value="DNA_pol3_delta_N"/>
</dbReference>
<evidence type="ECO:0000256" key="8">
    <source>
        <dbReference type="ARBA" id="ARBA00049244"/>
    </source>
</evidence>
<proteinExistence type="inferred from homology"/>
<keyword evidence="3" id="KW-0808">Transferase</keyword>
<evidence type="ECO:0000256" key="7">
    <source>
        <dbReference type="ARBA" id="ARBA00034754"/>
    </source>
</evidence>
<dbReference type="Pfam" id="PF06144">
    <property type="entry name" value="DNA_pol3_delta"/>
    <property type="match status" value="1"/>
</dbReference>
<dbReference type="Gene3D" id="1.20.272.10">
    <property type="match status" value="1"/>
</dbReference>
<comment type="catalytic activity">
    <reaction evidence="8">
        <text>DNA(n) + a 2'-deoxyribonucleoside 5'-triphosphate = DNA(n+1) + diphosphate</text>
        <dbReference type="Rhea" id="RHEA:22508"/>
        <dbReference type="Rhea" id="RHEA-COMP:17339"/>
        <dbReference type="Rhea" id="RHEA-COMP:17340"/>
        <dbReference type="ChEBI" id="CHEBI:33019"/>
        <dbReference type="ChEBI" id="CHEBI:61560"/>
        <dbReference type="ChEBI" id="CHEBI:173112"/>
        <dbReference type="EC" id="2.7.7.7"/>
    </reaction>
</comment>
<dbReference type="GO" id="GO:0006261">
    <property type="term" value="P:DNA-templated DNA replication"/>
    <property type="evidence" value="ECO:0007669"/>
    <property type="project" value="TreeGrafter"/>
</dbReference>
<dbReference type="InterPro" id="IPR005790">
    <property type="entry name" value="DNA_polIII_delta"/>
</dbReference>
<comment type="caution">
    <text evidence="11">The sequence shown here is derived from an EMBL/GenBank/DDBJ whole genome shotgun (WGS) entry which is preliminary data.</text>
</comment>
<dbReference type="GO" id="GO:0009360">
    <property type="term" value="C:DNA polymerase III complex"/>
    <property type="evidence" value="ECO:0007669"/>
    <property type="project" value="InterPro"/>
</dbReference>
<dbReference type="AlphaFoldDB" id="A0A0G0W8Q7"/>
<evidence type="ECO:0000256" key="4">
    <source>
        <dbReference type="ARBA" id="ARBA00022695"/>
    </source>
</evidence>
<comment type="similarity">
    <text evidence="7">Belongs to the DNA polymerase HolA subunit family.</text>
</comment>
<feature type="domain" description="DNA polymerase III delta N-terminal" evidence="9">
    <location>
        <begin position="6"/>
        <end position="98"/>
    </location>
</feature>
<keyword evidence="4" id="KW-0548">Nucleotidyltransferase</keyword>
<dbReference type="Pfam" id="PF21694">
    <property type="entry name" value="DNA_pol3_delta_C"/>
    <property type="match status" value="1"/>
</dbReference>
<gene>
    <name evidence="11" type="ORF">UU65_C0002G0143</name>
</gene>
<keyword evidence="5" id="KW-0235">DNA replication</keyword>
<evidence type="ECO:0000256" key="1">
    <source>
        <dbReference type="ARBA" id="ARBA00012417"/>
    </source>
</evidence>
<dbReference type="SUPFAM" id="SSF52540">
    <property type="entry name" value="P-loop containing nucleoside triphosphate hydrolases"/>
    <property type="match status" value="1"/>
</dbReference>
<name>A0A0G0W8Q7_UNCC2</name>
<dbReference type="GO" id="GO:0003887">
    <property type="term" value="F:DNA-directed DNA polymerase activity"/>
    <property type="evidence" value="ECO:0007669"/>
    <property type="project" value="UniProtKB-KW"/>
</dbReference>
<evidence type="ECO:0000256" key="3">
    <source>
        <dbReference type="ARBA" id="ARBA00022679"/>
    </source>
</evidence>
<evidence type="ECO:0000259" key="10">
    <source>
        <dbReference type="Pfam" id="PF21694"/>
    </source>
</evidence>
<protein>
    <recommendedName>
        <fullName evidence="2">DNA polymerase III subunit delta</fullName>
        <ecNumber evidence="1">2.7.7.7</ecNumber>
    </recommendedName>
</protein>
<dbReference type="EMBL" id="LCBL01000002">
    <property type="protein sequence ID" value="KKS09365.1"/>
    <property type="molecule type" value="Genomic_DNA"/>
</dbReference>
<dbReference type="GO" id="GO:0003677">
    <property type="term" value="F:DNA binding"/>
    <property type="evidence" value="ECO:0007669"/>
    <property type="project" value="InterPro"/>
</dbReference>
<dbReference type="InterPro" id="IPR008921">
    <property type="entry name" value="DNA_pol3_clamp-load_cplx_C"/>
</dbReference>
<dbReference type="PANTHER" id="PTHR34388:SF1">
    <property type="entry name" value="DNA POLYMERASE III SUBUNIT DELTA"/>
    <property type="match status" value="1"/>
</dbReference>
<dbReference type="InterPro" id="IPR027417">
    <property type="entry name" value="P-loop_NTPase"/>
</dbReference>
<reference evidence="11 12" key="1">
    <citation type="journal article" date="2015" name="Nature">
        <title>rRNA introns, odd ribosomes, and small enigmatic genomes across a large radiation of phyla.</title>
        <authorList>
            <person name="Brown C.T."/>
            <person name="Hug L.A."/>
            <person name="Thomas B.C."/>
            <person name="Sharon I."/>
            <person name="Castelle C.J."/>
            <person name="Singh A."/>
            <person name="Wilkins M.J."/>
            <person name="Williams K.H."/>
            <person name="Banfield J.F."/>
        </authorList>
    </citation>
    <scope>NUCLEOTIDE SEQUENCE [LARGE SCALE GENOMIC DNA]</scope>
</reference>
<evidence type="ECO:0000256" key="5">
    <source>
        <dbReference type="ARBA" id="ARBA00022705"/>
    </source>
</evidence>
<dbReference type="SUPFAM" id="SSF48019">
    <property type="entry name" value="post-AAA+ oligomerization domain-like"/>
    <property type="match status" value="1"/>
</dbReference>
<dbReference type="PANTHER" id="PTHR34388">
    <property type="entry name" value="DNA POLYMERASE III SUBUNIT DELTA"/>
    <property type="match status" value="1"/>
</dbReference>
<evidence type="ECO:0000256" key="6">
    <source>
        <dbReference type="ARBA" id="ARBA00022932"/>
    </source>
</evidence>
<evidence type="ECO:0000313" key="11">
    <source>
        <dbReference type="EMBL" id="KKS09365.1"/>
    </source>
</evidence>
<dbReference type="NCBIfam" id="TIGR01128">
    <property type="entry name" value="holA"/>
    <property type="match status" value="1"/>
</dbReference>
<accession>A0A0G0W8Q7</accession>
<dbReference type="Gene3D" id="3.40.50.300">
    <property type="entry name" value="P-loop containing nucleotide triphosphate hydrolases"/>
    <property type="match status" value="1"/>
</dbReference>
<evidence type="ECO:0000256" key="2">
    <source>
        <dbReference type="ARBA" id="ARBA00017703"/>
    </source>
</evidence>
<dbReference type="Gene3D" id="1.10.8.60">
    <property type="match status" value="1"/>
</dbReference>
<dbReference type="Proteomes" id="UP000033869">
    <property type="component" value="Unassembled WGS sequence"/>
</dbReference>
<organism evidence="11 12">
    <name type="scientific">candidate division CPR2 bacterium GW2011_GWC1_41_48</name>
    <dbReference type="NCBI Taxonomy" id="1618344"/>
    <lineage>
        <taxon>Bacteria</taxon>
        <taxon>Bacteria division CPR2</taxon>
    </lineage>
</organism>
<dbReference type="InterPro" id="IPR048466">
    <property type="entry name" value="DNA_pol3_delta-like_C"/>
</dbReference>
<evidence type="ECO:0000313" key="12">
    <source>
        <dbReference type="Proteomes" id="UP000033869"/>
    </source>
</evidence>
<keyword evidence="6" id="KW-0239">DNA-directed DNA polymerase</keyword>
<dbReference type="EC" id="2.7.7.7" evidence="1"/>